<reference evidence="1" key="2">
    <citation type="journal article" date="2000" name="Genome Res.">
        <title>Normalization and subtraction of cap-trapper-selected cDNAs to prepare full-length cDNA libraries for rapid discovery of new genes.</title>
        <authorList>
            <person name="Carninci P."/>
            <person name="Shibata Y."/>
            <person name="Hayatsu N."/>
            <person name="Sugahara Y."/>
            <person name="Shibata K."/>
            <person name="Itoh M."/>
            <person name="Konno H."/>
            <person name="Okazaki Y."/>
            <person name="Muramatsu M."/>
            <person name="Hayashizaki Y."/>
        </authorList>
    </citation>
    <scope>NUCLEOTIDE SEQUENCE</scope>
    <source>
        <strain evidence="1">C57BL/6J</strain>
    </source>
</reference>
<dbReference type="BioGRID-ORCS" id="329839">
    <property type="hits" value="0 hits in 10 CRISPR screens"/>
</dbReference>
<dbReference type="KEGG" id="mmu:329839"/>
<dbReference type="UCSC" id="uc008ssw.1">
    <property type="organism name" value="mouse"/>
</dbReference>
<protein>
    <submittedName>
        <fullName evidence="1">Uncharacterized protein</fullName>
    </submittedName>
</protein>
<sequence length="107" mass="11981">MTLEDNLQCEKHGLLSDEELGEPMRHASQTLPYPALPYVLSRAFRTPRGGRFKWRAKLRPWSRDVWRSTVATGGGCTTCFKTTMPVSRCPSSLPDHQHRGLGGLSTP</sequence>
<proteinExistence type="evidence at transcript level"/>
<dbReference type="RefSeq" id="NP_001028584.1">
    <property type="nucleotide sequence ID" value="NM_001033412.3"/>
</dbReference>
<reference evidence="1" key="4">
    <citation type="journal article" date="2001" name="Nature">
        <title>Functional annotation of a full-length mouse cDNA collection.</title>
        <authorList>
            <consortium name="The RIKEN Genome Exploration Research Group Phase II Team and the FANTOM Consortium"/>
        </authorList>
    </citation>
    <scope>NUCLEOTIDE SEQUENCE</scope>
    <source>
        <strain evidence="1">C57BL/6J</strain>
    </source>
</reference>
<evidence type="ECO:0000313" key="1">
    <source>
        <dbReference type="EMBL" id="BAE28127.1"/>
    </source>
</evidence>
<gene>
    <name evidence="2" type="primary">Gm829</name>
</gene>
<reference evidence="1" key="1">
    <citation type="journal article" date="1999" name="Methods Enzymol.">
        <title>High-efficiency full-length cDNA cloning.</title>
        <authorList>
            <person name="Carninci P."/>
            <person name="Hayashizaki Y."/>
        </authorList>
    </citation>
    <scope>NUCLEOTIDE SEQUENCE</scope>
    <source>
        <strain evidence="1">C57BL/6J</strain>
    </source>
</reference>
<dbReference type="AlphaFoldDB" id="Q3UGT0"/>
<reference evidence="1" key="7">
    <citation type="journal article" date="2005" name="Science">
        <title>The Transcriptional Landscape of the Mammalian Genome.</title>
        <authorList>
            <consortium name="The FANTOM Consortium"/>
            <consortium name="Riken Genome Exploration Research Group and Genome Science Group (Genome Network Project Core Group)"/>
        </authorList>
    </citation>
    <scope>NUCLEOTIDE SEQUENCE</scope>
    <source>
        <strain evidence="1">C57BL/6J</strain>
    </source>
</reference>
<dbReference type="EMBL" id="AK147771">
    <property type="protein sequence ID" value="BAE28127.1"/>
    <property type="molecule type" value="mRNA"/>
</dbReference>
<accession>Q3UGT0</accession>
<evidence type="ECO:0000313" key="2">
    <source>
        <dbReference type="MGI" id="MGI:2685675"/>
    </source>
</evidence>
<dbReference type="GeneID" id="329839"/>
<organism evidence="1">
    <name type="scientific">Mus musculus</name>
    <name type="common">Mouse</name>
    <dbReference type="NCBI Taxonomy" id="10090"/>
    <lineage>
        <taxon>Eukaryota</taxon>
        <taxon>Metazoa</taxon>
        <taxon>Chordata</taxon>
        <taxon>Craniata</taxon>
        <taxon>Vertebrata</taxon>
        <taxon>Euteleostomi</taxon>
        <taxon>Mammalia</taxon>
        <taxon>Eutheria</taxon>
        <taxon>Euarchontoglires</taxon>
        <taxon>Glires</taxon>
        <taxon>Rodentia</taxon>
        <taxon>Myomorpha</taxon>
        <taxon>Muroidea</taxon>
        <taxon>Muridae</taxon>
        <taxon>Murinae</taxon>
        <taxon>Mus</taxon>
        <taxon>Mus</taxon>
    </lineage>
</organism>
<dbReference type="AGR" id="MGI:2685675"/>
<name>Q3UGT0_MOUSE</name>
<reference evidence="1" key="8">
    <citation type="journal article" date="2005" name="Science">
        <title>Antisense Transcription in the Mammalian Transcriptome.</title>
        <authorList>
            <consortium name="RIKEN Genome Exploration Research Group and Genome Science Group (Genome Network Project Core Group) and the FANTOM Consortium"/>
        </authorList>
    </citation>
    <scope>NUCLEOTIDE SEQUENCE</scope>
    <source>
        <strain evidence="1">C57BL/6J</strain>
    </source>
</reference>
<reference evidence="1" key="5">
    <citation type="journal article" date="2002" name="Nature">
        <title>Analysis of the mouse transcriptome based on functional annotation of 60,770 full-length cDNAs.</title>
        <authorList>
            <consortium name="The FANTOM Consortium and the RIKEN Genome Exploration Research Group Phase I and II Team"/>
        </authorList>
    </citation>
    <scope>NUCLEOTIDE SEQUENCE</scope>
    <source>
        <strain evidence="1">C57BL/6J</strain>
    </source>
</reference>
<reference evidence="1" key="6">
    <citation type="submission" date="2004-03" db="EMBL/GenBank/DDBJ databases">
        <authorList>
            <person name="Arakawa T."/>
            <person name="Carninci P."/>
            <person name="Fukuda S."/>
            <person name="Hashizume W."/>
            <person name="Hayashida K."/>
            <person name="Hori F."/>
            <person name="Iida J."/>
            <person name="Imamura K."/>
            <person name="Imotani K."/>
            <person name="Itoh M."/>
            <person name="Kanagawa S."/>
            <person name="Kawai J."/>
            <person name="Kojima M."/>
            <person name="Konno H."/>
            <person name="Murata M."/>
            <person name="Nakamura M."/>
            <person name="Ninomiya N."/>
            <person name="Nishiyori H."/>
            <person name="Nomura K."/>
            <person name="Ohno M."/>
            <person name="Sakazume N."/>
            <person name="Sano H."/>
            <person name="Sasaki D."/>
            <person name="Shibata K."/>
            <person name="Shiraki T."/>
            <person name="Tagami M."/>
            <person name="Tagami Y."/>
            <person name="Waki K."/>
            <person name="Watahiki A."/>
            <person name="Muramatsu M."/>
            <person name="Hayashizaki Y."/>
        </authorList>
    </citation>
    <scope>NUCLEOTIDE SEQUENCE</scope>
    <source>
        <strain evidence="1">C57BL/6J</strain>
    </source>
</reference>
<dbReference type="MGI" id="MGI:2685675">
    <property type="gene designation" value="Gm829"/>
</dbReference>
<reference evidence="1" key="3">
    <citation type="journal article" date="2000" name="Genome Res.">
        <title>RIKEN integrated sequence analysis (RISA) system--384-format sequencing pipeline with 384 multicapillary sequencer.</title>
        <authorList>
            <person name="Shibata K."/>
            <person name="Itoh M."/>
            <person name="Aizawa K."/>
            <person name="Nagaoka S."/>
            <person name="Sasaki N."/>
            <person name="Carninci P."/>
            <person name="Konno H."/>
            <person name="Akiyama J."/>
            <person name="Nishi K."/>
            <person name="Kitsunai T."/>
            <person name="Tashiro H."/>
            <person name="Itoh M."/>
            <person name="Sumi N."/>
            <person name="Ishii Y."/>
            <person name="Nakamura S."/>
            <person name="Hazama M."/>
            <person name="Nishine T."/>
            <person name="Harada A."/>
            <person name="Yamamoto R."/>
            <person name="Matsumoto H."/>
            <person name="Sakaguchi S."/>
            <person name="Ikegami T."/>
            <person name="Kashiwagi K."/>
            <person name="Fujiwake S."/>
            <person name="Inoue K."/>
            <person name="Togawa Y."/>
            <person name="Izawa M."/>
            <person name="Ohara E."/>
            <person name="Watahiki M."/>
            <person name="Yoneda Y."/>
            <person name="Ishikawa T."/>
            <person name="Ozawa K."/>
            <person name="Tanaka T."/>
            <person name="Matsuura S."/>
            <person name="Kawai J."/>
            <person name="Okazaki Y."/>
            <person name="Muramatsu M."/>
            <person name="Inoue Y."/>
            <person name="Kira A."/>
            <person name="Hayashizaki Y."/>
        </authorList>
    </citation>
    <scope>NUCLEOTIDE SEQUENCE</scope>
    <source>
        <strain evidence="1">C57BL/6J</strain>
    </source>
</reference>